<accession>A0A0G3CHW1</accession>
<organism evidence="1 2">
    <name type="scientific">Methanosarcina barkeri CM1</name>
    <dbReference type="NCBI Taxonomy" id="796385"/>
    <lineage>
        <taxon>Archaea</taxon>
        <taxon>Methanobacteriati</taxon>
        <taxon>Methanobacteriota</taxon>
        <taxon>Stenosarchaea group</taxon>
        <taxon>Methanomicrobia</taxon>
        <taxon>Methanosarcinales</taxon>
        <taxon>Methanosarcinaceae</taxon>
        <taxon>Methanosarcina</taxon>
    </lineage>
</organism>
<name>A0A0G3CHW1_METBA</name>
<evidence type="ECO:0000313" key="1">
    <source>
        <dbReference type="EMBL" id="AKJ38662.1"/>
    </source>
</evidence>
<protein>
    <submittedName>
        <fullName evidence="1">Uncharacterized protein</fullName>
    </submittedName>
</protein>
<gene>
    <name evidence="1" type="ORF">MCM1_1626</name>
</gene>
<evidence type="ECO:0000313" key="2">
    <source>
        <dbReference type="Proteomes" id="UP000035331"/>
    </source>
</evidence>
<proteinExistence type="predicted"/>
<dbReference type="GeneID" id="24885322"/>
<reference evidence="1 2" key="2">
    <citation type="journal article" date="2015" name="Stand. Genomic Sci.">
        <title>The complete genome sequence of the rumen methanogen Methanosarcina barkeri CM1.</title>
        <authorList>
            <person name="Lambie S.C."/>
            <person name="Kelly W.J."/>
            <person name="Leahy S.C."/>
            <person name="Li D."/>
            <person name="Reilly K."/>
            <person name="McAllister T.A."/>
            <person name="Valle E.R."/>
            <person name="Attwood G.T."/>
            <person name="Altermann E."/>
        </authorList>
    </citation>
    <scope>NUCLEOTIDE SEQUENCE [LARGE SCALE GENOMIC DNA]</scope>
    <source>
        <strain evidence="1 2">CM1</strain>
    </source>
</reference>
<dbReference type="AlphaFoldDB" id="A0A0G3CHW1"/>
<reference evidence="2" key="1">
    <citation type="submission" date="2014-06" db="EMBL/GenBank/DDBJ databases">
        <title>The complete genome sequence of Methanosarcina barkeri CM1.</title>
        <authorList>
            <consortium name="Pastoral Greenhouse Gas Research Consortium"/>
            <person name="Lambie S.C."/>
            <person name="Leahy S.C."/>
            <person name="Kelly W.J."/>
            <person name="Li D."/>
            <person name="Reilly K."/>
            <person name="Attwood G.T."/>
            <person name="Altermann E."/>
        </authorList>
    </citation>
    <scope>NUCLEOTIDE SEQUENCE [LARGE SCALE GENOMIC DNA]</scope>
    <source>
        <strain evidence="2">CM1</strain>
    </source>
</reference>
<dbReference type="Proteomes" id="UP000035331">
    <property type="component" value="Chromosome"/>
</dbReference>
<sequence length="141" mass="16187">MNSLKINVFLNSMLFAQIYAFKRRKSKTSLLILKRYVEQKTDELENDIKGIKEKIDYAIISLKPGIKEEIEISVGTEILGTGVTHKIMIPLQEISYSELKEDLEKITGIKIDKLSKVPKRLANKIKGYLLLHDEDVLEKLV</sequence>
<dbReference type="RefSeq" id="WP_155396522.1">
    <property type="nucleotide sequence ID" value="NZ_CP008746.1"/>
</dbReference>
<dbReference type="EMBL" id="CP008746">
    <property type="protein sequence ID" value="AKJ38662.1"/>
    <property type="molecule type" value="Genomic_DNA"/>
</dbReference>
<dbReference type="PATRIC" id="fig|796385.3.peg.2033"/>